<evidence type="ECO:0000256" key="5">
    <source>
        <dbReference type="ARBA" id="ARBA00022847"/>
    </source>
</evidence>
<evidence type="ECO:0000256" key="6">
    <source>
        <dbReference type="ARBA" id="ARBA00022989"/>
    </source>
</evidence>
<feature type="transmembrane region" description="Helical" evidence="10">
    <location>
        <begin position="543"/>
        <end position="563"/>
    </location>
</feature>
<feature type="transmembrane region" description="Helical" evidence="10">
    <location>
        <begin position="456"/>
        <end position="477"/>
    </location>
</feature>
<gene>
    <name evidence="12" type="primary">LOC108679905</name>
</gene>
<evidence type="ECO:0000256" key="8">
    <source>
        <dbReference type="PIRSR" id="PIRSR600175-1"/>
    </source>
</evidence>
<feature type="binding site" evidence="8">
    <location>
        <position position="396"/>
    </location>
    <ligand>
        <name>Na(+)</name>
        <dbReference type="ChEBI" id="CHEBI:29101"/>
        <label>1</label>
    </ligand>
</feature>
<dbReference type="Pfam" id="PF00209">
    <property type="entry name" value="SNF"/>
    <property type="match status" value="1"/>
</dbReference>
<organism evidence="11 12">
    <name type="scientific">Hyalella azteca</name>
    <name type="common">Amphipod</name>
    <dbReference type="NCBI Taxonomy" id="294128"/>
    <lineage>
        <taxon>Eukaryota</taxon>
        <taxon>Metazoa</taxon>
        <taxon>Ecdysozoa</taxon>
        <taxon>Arthropoda</taxon>
        <taxon>Crustacea</taxon>
        <taxon>Multicrustacea</taxon>
        <taxon>Malacostraca</taxon>
        <taxon>Eumalacostraca</taxon>
        <taxon>Peracarida</taxon>
        <taxon>Amphipoda</taxon>
        <taxon>Senticaudata</taxon>
        <taxon>Talitrida</taxon>
        <taxon>Talitroidea</taxon>
        <taxon>Hyalellidae</taxon>
        <taxon>Hyalella</taxon>
    </lineage>
</organism>
<feature type="transmembrane region" description="Helical" evidence="10">
    <location>
        <begin position="242"/>
        <end position="262"/>
    </location>
</feature>
<feature type="binding site" evidence="8">
    <location>
        <position position="399"/>
    </location>
    <ligand>
        <name>Na(+)</name>
        <dbReference type="ChEBI" id="CHEBI:29101"/>
        <label>1</label>
    </ligand>
</feature>
<feature type="transmembrane region" description="Helical" evidence="10">
    <location>
        <begin position="498"/>
        <end position="523"/>
    </location>
</feature>
<dbReference type="InterPro" id="IPR000175">
    <property type="entry name" value="Na/ntran_symport"/>
</dbReference>
<evidence type="ECO:0000256" key="7">
    <source>
        <dbReference type="ARBA" id="ARBA00023136"/>
    </source>
</evidence>
<evidence type="ECO:0000313" key="12">
    <source>
        <dbReference type="RefSeq" id="XP_018024133.1"/>
    </source>
</evidence>
<feature type="binding site" evidence="8">
    <location>
        <position position="51"/>
    </location>
    <ligand>
        <name>Na(+)</name>
        <dbReference type="ChEBI" id="CHEBI:29101"/>
        <label>1</label>
    </ligand>
</feature>
<comment type="similarity">
    <text evidence="2 9">Belongs to the sodium:neurotransmitter symporter (SNF) (TC 2.A.22) family.</text>
</comment>
<dbReference type="RefSeq" id="XP_018024133.1">
    <property type="nucleotide sequence ID" value="XM_018168644.2"/>
</dbReference>
<evidence type="ECO:0000256" key="4">
    <source>
        <dbReference type="ARBA" id="ARBA00022692"/>
    </source>
</evidence>
<keyword evidence="8" id="KW-0479">Metal-binding</keyword>
<evidence type="ECO:0000256" key="9">
    <source>
        <dbReference type="RuleBase" id="RU003732"/>
    </source>
</evidence>
<dbReference type="Proteomes" id="UP000694843">
    <property type="component" value="Unplaced"/>
</dbReference>
<keyword evidence="11" id="KW-1185">Reference proteome</keyword>
<evidence type="ECO:0000256" key="1">
    <source>
        <dbReference type="ARBA" id="ARBA00004141"/>
    </source>
</evidence>
<feature type="binding site" evidence="8">
    <location>
        <position position="400"/>
    </location>
    <ligand>
        <name>Na(+)</name>
        <dbReference type="ChEBI" id="CHEBI:29101"/>
        <label>1</label>
    </ligand>
</feature>
<feature type="binding site" evidence="8">
    <location>
        <position position="55"/>
    </location>
    <ligand>
        <name>Na(+)</name>
        <dbReference type="ChEBI" id="CHEBI:29101"/>
        <label>1</label>
    </ligand>
</feature>
<feature type="binding site" evidence="8">
    <location>
        <position position="331"/>
    </location>
    <ligand>
        <name>Na(+)</name>
        <dbReference type="ChEBI" id="CHEBI:29101"/>
        <label>1</label>
    </ligand>
</feature>
<feature type="transmembrane region" description="Helical" evidence="10">
    <location>
        <begin position="325"/>
        <end position="350"/>
    </location>
</feature>
<reference evidence="12" key="1">
    <citation type="submission" date="2025-08" db="UniProtKB">
        <authorList>
            <consortium name="RefSeq"/>
        </authorList>
    </citation>
    <scope>IDENTIFICATION</scope>
    <source>
        <tissue evidence="12">Whole organism</tissue>
    </source>
</reference>
<sequence length="621" mass="69871">MTRRKDKFNVNDENGQAMEVGNGEEANVDPDNRGQWSNQCEFFLSCLAYSVGFGNIWRFPYLCYKNGGAAFLIPFTIMLLVAGIPLFFMEVALGQYVSLGPNILFPKLCPLTGDSNCIFQSGHNYSSISCYTFEENALCRDASMYYYAGECHNTDTFCGIDSLEAVNSTHCLTANNISIRAELAVKRYSAAEDYYRNRMLGINGRSWSDLGSIRWELVGCLALAWIAVAACLIKGVKSSGKVVYFTAIFPYVVLVILFVRGITLEGAYKGIEFYILKPNMSRLMEAEVWNDAAAQIFFSLSTAFGGLIVLASYNGFKVNCMRDAIVIAISNCVTSVFAGFVIFSILGFMATSAGVEVTDVVSSGSGLAFIAYPAAVTMMPLPPLWSCLFFVMFVILGLDSQFSLVETLTSAIYDQFTSLREHKPLVISTLSLFMFVISIAFCLEGGLYVFELFNWYSGWLSVIIYGIVELFTVTYIYGIDRFMKNIRDEMEIYMPMFLYVYWAASWAVLSPIVLMTVFFFAIYSYIPAYYEDYVYPPVVQGCGWLLVVLPLLSLPVSALYEIFYNKRTFKEMISATEDFKPAHELRRREPKTEPSIRYVYDNDAYANGELKVETGARNDHW</sequence>
<evidence type="ECO:0000256" key="3">
    <source>
        <dbReference type="ARBA" id="ARBA00022448"/>
    </source>
</evidence>
<dbReference type="InterPro" id="IPR037272">
    <property type="entry name" value="SNS_sf"/>
</dbReference>
<protein>
    <recommendedName>
        <fullName evidence="9">Transporter</fullName>
    </recommendedName>
</protein>
<feature type="binding site" evidence="8">
    <location>
        <position position="299"/>
    </location>
    <ligand>
        <name>Na(+)</name>
        <dbReference type="ChEBI" id="CHEBI:29101"/>
        <label>1</label>
    </ligand>
</feature>
<dbReference type="GeneID" id="108679905"/>
<keyword evidence="5 9" id="KW-0769">Symport</keyword>
<feature type="transmembrane region" description="Helical" evidence="10">
    <location>
        <begin position="425"/>
        <end position="450"/>
    </location>
</feature>
<feature type="transmembrane region" description="Helical" evidence="10">
    <location>
        <begin position="370"/>
        <end position="398"/>
    </location>
</feature>
<keyword evidence="8" id="KW-0915">Sodium</keyword>
<feature type="transmembrane region" description="Helical" evidence="10">
    <location>
        <begin position="292"/>
        <end position="313"/>
    </location>
</feature>
<evidence type="ECO:0000313" key="11">
    <source>
        <dbReference type="Proteomes" id="UP000694843"/>
    </source>
</evidence>
<dbReference type="AlphaFoldDB" id="A0A8B7PDG1"/>
<dbReference type="GO" id="GO:0006865">
    <property type="term" value="P:amino acid transport"/>
    <property type="evidence" value="ECO:0007669"/>
    <property type="project" value="TreeGrafter"/>
</dbReference>
<dbReference type="GO" id="GO:0046872">
    <property type="term" value="F:metal ion binding"/>
    <property type="evidence" value="ECO:0007669"/>
    <property type="project" value="UniProtKB-KW"/>
</dbReference>
<feature type="transmembrane region" description="Helical" evidence="10">
    <location>
        <begin position="213"/>
        <end position="233"/>
    </location>
</feature>
<evidence type="ECO:0000256" key="10">
    <source>
        <dbReference type="SAM" id="Phobius"/>
    </source>
</evidence>
<dbReference type="PANTHER" id="PTHR11616">
    <property type="entry name" value="SODIUM/CHLORIDE DEPENDENT TRANSPORTER"/>
    <property type="match status" value="1"/>
</dbReference>
<accession>A0A8B7PDG1</accession>
<proteinExistence type="inferred from homology"/>
<dbReference type="PANTHER" id="PTHR11616:SF240">
    <property type="entry name" value="BLOATED TUBULES, ISOFORM B-RELATED"/>
    <property type="match status" value="1"/>
</dbReference>
<keyword evidence="4 9" id="KW-0812">Transmembrane</keyword>
<keyword evidence="7 10" id="KW-0472">Membrane</keyword>
<dbReference type="GO" id="GO:0005886">
    <property type="term" value="C:plasma membrane"/>
    <property type="evidence" value="ECO:0007669"/>
    <property type="project" value="TreeGrafter"/>
</dbReference>
<dbReference type="GO" id="GO:0015293">
    <property type="term" value="F:symporter activity"/>
    <property type="evidence" value="ECO:0007669"/>
    <property type="project" value="UniProtKB-KW"/>
</dbReference>
<comment type="subcellular location">
    <subcellularLocation>
        <location evidence="1">Membrane</location>
        <topology evidence="1">Multi-pass membrane protein</topology>
    </subcellularLocation>
</comment>
<keyword evidence="3 9" id="KW-0813">Transport</keyword>
<evidence type="ECO:0000256" key="2">
    <source>
        <dbReference type="ARBA" id="ARBA00006459"/>
    </source>
</evidence>
<dbReference type="PROSITE" id="PS00610">
    <property type="entry name" value="NA_NEUROTRAN_SYMP_1"/>
    <property type="match status" value="1"/>
</dbReference>
<keyword evidence="6 10" id="KW-1133">Transmembrane helix</keyword>
<dbReference type="SUPFAM" id="SSF161070">
    <property type="entry name" value="SNF-like"/>
    <property type="match status" value="1"/>
</dbReference>
<dbReference type="PROSITE" id="PS50267">
    <property type="entry name" value="NA_NEUROTRAN_SYMP_3"/>
    <property type="match status" value="1"/>
</dbReference>
<feature type="transmembrane region" description="Helical" evidence="10">
    <location>
        <begin position="68"/>
        <end position="88"/>
    </location>
</feature>
<dbReference type="PRINTS" id="PR00176">
    <property type="entry name" value="NANEUSMPORT"/>
</dbReference>
<name>A0A8B7PDG1_HYAAZ</name>
<dbReference type="GO" id="GO:0035725">
    <property type="term" value="P:sodium ion transmembrane transport"/>
    <property type="evidence" value="ECO:0007669"/>
    <property type="project" value="TreeGrafter"/>
</dbReference>
<dbReference type="OrthoDB" id="6354857at2759"/>
<dbReference type="KEGG" id="hazt:108679905"/>